<protein>
    <submittedName>
        <fullName evidence="2">VWA domain-containing protein</fullName>
    </submittedName>
</protein>
<name>A0ABX2DLB4_9BACL</name>
<dbReference type="InterPro" id="IPR019303">
    <property type="entry name" value="vWA_TerF_C"/>
</dbReference>
<dbReference type="Gene3D" id="2.60.60.30">
    <property type="entry name" value="sav2460 like domains"/>
    <property type="match status" value="1"/>
</dbReference>
<dbReference type="EMBL" id="JABMKX010000004">
    <property type="protein sequence ID" value="NQX45397.1"/>
    <property type="molecule type" value="Genomic_DNA"/>
</dbReference>
<sequence length="454" mass="50499">MRDLQLLKGQKVDITKGTGVQDITVRLCWDTKYGGIGVDAAAFLLSGQNRCERDEDFIFYGNPVSRDGAVAHAAEGENGESLTICLSRIPESYARIALTLTIYEGEQRNQGMKDLSGLQLRLMNRKNGEEIYRFDYGADLSEETAVVAGELYRHQGEWKFSAIGSGYNGGLAALCKSYGLEVEEETGNEVAATAEVAERVERVEVAAAAEVAEREERVEPARPQAEDSAPVNVLSSIDLRKKIVELTLIKKQLTDVTARVGIVLDITGSMRSLYARGVVQEVVERILAVASKFDDNGSLDVWVYDTEFSRLPPVTEQELGSYVVTHIMNNDSIHKFGRNNEPPVMEDVIQKYTREEKDSTPVFIIFINDGGVVKPTKKVIMASSALPVFWQFVGIGDSDFEVLKQLDTMSGRLVDNASFIHLDRIEEVSDEELYDQLLNEFPQWLKAAKAKRIL</sequence>
<gene>
    <name evidence="2" type="ORF">HQN87_08640</name>
</gene>
<dbReference type="Proteomes" id="UP000711047">
    <property type="component" value="Unassembled WGS sequence"/>
</dbReference>
<evidence type="ECO:0000259" key="1">
    <source>
        <dbReference type="SMART" id="SM00327"/>
    </source>
</evidence>
<dbReference type="InterPro" id="IPR003325">
    <property type="entry name" value="TerD"/>
</dbReference>
<evidence type="ECO:0000313" key="2">
    <source>
        <dbReference type="EMBL" id="NQX45397.1"/>
    </source>
</evidence>
<accession>A0ABX2DLB4</accession>
<dbReference type="InterPro" id="IPR002035">
    <property type="entry name" value="VWF_A"/>
</dbReference>
<proteinExistence type="predicted"/>
<dbReference type="SUPFAM" id="SSF53300">
    <property type="entry name" value="vWA-like"/>
    <property type="match status" value="1"/>
</dbReference>
<feature type="domain" description="VWFA" evidence="1">
    <location>
        <begin position="257"/>
        <end position="429"/>
    </location>
</feature>
<reference evidence="2 3" key="1">
    <citation type="submission" date="2020-05" db="EMBL/GenBank/DDBJ databases">
        <title>Paenibacillus glebae, sp. nov., Paenibacillus humi sp. nov., Paenibacillus pedi sp. nov., Paenibacillus terrestris sp. nov. and Paenibacillus terricola sp. nov., isolated from a forest top soil sample.</title>
        <authorList>
            <person name="Qi S."/>
            <person name="Carlier A."/>
            <person name="Cnockaert M."/>
            <person name="Vandamme P."/>
        </authorList>
    </citation>
    <scope>NUCLEOTIDE SEQUENCE [LARGE SCALE GENOMIC DNA]</scope>
    <source>
        <strain evidence="2 3">LMG 29502</strain>
    </source>
</reference>
<dbReference type="InterPro" id="IPR051324">
    <property type="entry name" value="Stress/Tellurium_Resist"/>
</dbReference>
<evidence type="ECO:0000313" key="3">
    <source>
        <dbReference type="Proteomes" id="UP000711047"/>
    </source>
</evidence>
<dbReference type="PANTHER" id="PTHR32097">
    <property type="entry name" value="CAMP-BINDING PROTEIN 1-RELATED"/>
    <property type="match status" value="1"/>
</dbReference>
<dbReference type="Pfam" id="PF10138">
    <property type="entry name" value="vWA-TerF-like"/>
    <property type="match status" value="1"/>
</dbReference>
<dbReference type="SMART" id="SM00327">
    <property type="entry name" value="VWA"/>
    <property type="match status" value="1"/>
</dbReference>
<organism evidence="2 3">
    <name type="scientific">Paenibacillus tritici</name>
    <dbReference type="NCBI Taxonomy" id="1873425"/>
    <lineage>
        <taxon>Bacteria</taxon>
        <taxon>Bacillati</taxon>
        <taxon>Bacillota</taxon>
        <taxon>Bacilli</taxon>
        <taxon>Bacillales</taxon>
        <taxon>Paenibacillaceae</taxon>
        <taxon>Paenibacillus</taxon>
    </lineage>
</organism>
<dbReference type="InterPro" id="IPR036465">
    <property type="entry name" value="vWFA_dom_sf"/>
</dbReference>
<comment type="caution">
    <text evidence="2">The sequence shown here is derived from an EMBL/GenBank/DDBJ whole genome shotgun (WGS) entry which is preliminary data.</text>
</comment>
<dbReference type="Pfam" id="PF02342">
    <property type="entry name" value="TerD"/>
    <property type="match status" value="1"/>
</dbReference>
<keyword evidence="3" id="KW-1185">Reference proteome</keyword>
<dbReference type="CDD" id="cd06974">
    <property type="entry name" value="TerD_like"/>
    <property type="match status" value="1"/>
</dbReference>
<dbReference type="PANTHER" id="PTHR32097:SF14">
    <property type="entry name" value="TELLURIUM RESISTANCE PROTEIN TERD"/>
    <property type="match status" value="1"/>
</dbReference>